<name>A0A9W7GCH8_9STRA</name>
<proteinExistence type="predicted"/>
<keyword evidence="6" id="KW-1185">Reference proteome</keyword>
<evidence type="ECO:0000313" key="5">
    <source>
        <dbReference type="EMBL" id="GMI41156.1"/>
    </source>
</evidence>
<comment type="caution">
    <text evidence="5">The sequence shown here is derived from an EMBL/GenBank/DDBJ whole genome shotgun (WGS) entry which is preliminary data.</text>
</comment>
<dbReference type="InterPro" id="IPR001041">
    <property type="entry name" value="2Fe-2S_ferredoxin-type"/>
</dbReference>
<keyword evidence="1" id="KW-0001">2Fe-2S</keyword>
<keyword evidence="1" id="KW-0408">Iron</keyword>
<dbReference type="CDD" id="cd00207">
    <property type="entry name" value="fer2"/>
    <property type="match status" value="1"/>
</dbReference>
<feature type="region of interest" description="Disordered" evidence="3">
    <location>
        <begin position="63"/>
        <end position="83"/>
    </location>
</feature>
<dbReference type="InterPro" id="IPR006058">
    <property type="entry name" value="2Fe2S_fd_BS"/>
</dbReference>
<dbReference type="Gene3D" id="3.10.20.30">
    <property type="match status" value="1"/>
</dbReference>
<feature type="domain" description="2Fe-2S ferredoxin-type" evidence="4">
    <location>
        <begin position="108"/>
        <end position="152"/>
    </location>
</feature>
<sequence>MSTITPFQISPSTHSSFQPSFQPSLLHFKSTRTPTKLFGKSIVSGGSTTSTDTDSVERDHMGMLKTSSPQSSPSSSADTPTDDEMIRVRFINIPPPKGSLAPPDEVLVLAKKGDNLLRLGDSNGVKVPRACRTGLCGTCTATLTDPTWPGDEASPPGFQTIRCCNAGAMLPSGADEMVVDLMPGGPDGETVNPMKRFDDGWETSYVSDYQREERENRGVEEGGGKVVRDKGQESVPKDFNVAPWDKIW</sequence>
<evidence type="ECO:0000256" key="1">
    <source>
        <dbReference type="ARBA" id="ARBA00022714"/>
    </source>
</evidence>
<dbReference type="InterPro" id="IPR036010">
    <property type="entry name" value="2Fe-2S_ferredoxin-like_sf"/>
</dbReference>
<evidence type="ECO:0000313" key="6">
    <source>
        <dbReference type="Proteomes" id="UP001165065"/>
    </source>
</evidence>
<organism evidence="5 6">
    <name type="scientific">Triparma columacea</name>
    <dbReference type="NCBI Taxonomy" id="722753"/>
    <lineage>
        <taxon>Eukaryota</taxon>
        <taxon>Sar</taxon>
        <taxon>Stramenopiles</taxon>
        <taxon>Ochrophyta</taxon>
        <taxon>Bolidophyceae</taxon>
        <taxon>Parmales</taxon>
        <taxon>Triparmaceae</taxon>
        <taxon>Triparma</taxon>
    </lineage>
</organism>
<keyword evidence="2" id="KW-0411">Iron-sulfur</keyword>
<feature type="compositionally biased region" description="Basic and acidic residues" evidence="3">
    <location>
        <begin position="209"/>
        <end position="236"/>
    </location>
</feature>
<dbReference type="Pfam" id="PF00111">
    <property type="entry name" value="Fer2"/>
    <property type="match status" value="1"/>
</dbReference>
<dbReference type="GO" id="GO:0051537">
    <property type="term" value="F:2 iron, 2 sulfur cluster binding"/>
    <property type="evidence" value="ECO:0007669"/>
    <property type="project" value="UniProtKB-KW"/>
</dbReference>
<dbReference type="InterPro" id="IPR012675">
    <property type="entry name" value="Beta-grasp_dom_sf"/>
</dbReference>
<reference evidence="6" key="1">
    <citation type="journal article" date="2023" name="Commun. Biol.">
        <title>Genome analysis of Parmales, the sister group of diatoms, reveals the evolutionary specialization of diatoms from phago-mixotrophs to photoautotrophs.</title>
        <authorList>
            <person name="Ban H."/>
            <person name="Sato S."/>
            <person name="Yoshikawa S."/>
            <person name="Yamada K."/>
            <person name="Nakamura Y."/>
            <person name="Ichinomiya M."/>
            <person name="Sato N."/>
            <person name="Blanc-Mathieu R."/>
            <person name="Endo H."/>
            <person name="Kuwata A."/>
            <person name="Ogata H."/>
        </authorList>
    </citation>
    <scope>NUCLEOTIDE SEQUENCE [LARGE SCALE GENOMIC DNA]</scope>
</reference>
<protein>
    <recommendedName>
        <fullName evidence="4">2Fe-2S ferredoxin-type domain-containing protein</fullName>
    </recommendedName>
</protein>
<dbReference type="SUPFAM" id="SSF54292">
    <property type="entry name" value="2Fe-2S ferredoxin-like"/>
    <property type="match status" value="1"/>
</dbReference>
<gene>
    <name evidence="5" type="ORF">TrCOL_g2729</name>
</gene>
<feature type="region of interest" description="Disordered" evidence="3">
    <location>
        <begin position="208"/>
        <end position="248"/>
    </location>
</feature>
<dbReference type="EMBL" id="BRYA01000143">
    <property type="protein sequence ID" value="GMI41156.1"/>
    <property type="molecule type" value="Genomic_DNA"/>
</dbReference>
<feature type="compositionally biased region" description="Low complexity" evidence="3">
    <location>
        <begin position="66"/>
        <end position="79"/>
    </location>
</feature>
<evidence type="ECO:0000259" key="4">
    <source>
        <dbReference type="Pfam" id="PF00111"/>
    </source>
</evidence>
<dbReference type="OrthoDB" id="4333at2759"/>
<dbReference type="PROSITE" id="PS00197">
    <property type="entry name" value="2FE2S_FER_1"/>
    <property type="match status" value="1"/>
</dbReference>
<accession>A0A9W7GCH8</accession>
<keyword evidence="1" id="KW-0479">Metal-binding</keyword>
<dbReference type="Proteomes" id="UP001165065">
    <property type="component" value="Unassembled WGS sequence"/>
</dbReference>
<evidence type="ECO:0000256" key="2">
    <source>
        <dbReference type="ARBA" id="ARBA00023014"/>
    </source>
</evidence>
<feature type="region of interest" description="Disordered" evidence="3">
    <location>
        <begin position="1"/>
        <end position="21"/>
    </location>
</feature>
<dbReference type="AlphaFoldDB" id="A0A9W7GCH8"/>
<evidence type="ECO:0000256" key="3">
    <source>
        <dbReference type="SAM" id="MobiDB-lite"/>
    </source>
</evidence>